<dbReference type="Pfam" id="PF05050">
    <property type="entry name" value="Methyltransf_21"/>
    <property type="match status" value="1"/>
</dbReference>
<keyword evidence="3" id="KW-1185">Reference proteome</keyword>
<sequence length="279" mass="31489">MEHFLSKISRNLYVIPGGFFVTKLFRKFFDGSSQPENWRNFEFRGVSMKVDIAKQMGAAIYWRGAHDWAPIFVLEKFLNKGDTFIDVGANQGEYSLWAARKVGTQGKVVAFEPMQKLYDQLTENIRLNDAFHKTISPVKLGLSDKKGEVILYASEDSNEGTNTIYNTDKFSIEIGKIQLDTLDEQIKELSVSDVNFLKIDVEGAELQVLKGALNTIKTHRPILLLEINKDACIAGGYLPEHILELLKPFNYSFSKIGLRGSLSKVEDLPDFCNILATPQ</sequence>
<evidence type="ECO:0000313" key="2">
    <source>
        <dbReference type="EMBL" id="SFB58934.1"/>
    </source>
</evidence>
<dbReference type="GO" id="GO:0008168">
    <property type="term" value="F:methyltransferase activity"/>
    <property type="evidence" value="ECO:0007669"/>
    <property type="project" value="UniProtKB-KW"/>
</dbReference>
<keyword evidence="2" id="KW-0808">Transferase</keyword>
<dbReference type="Proteomes" id="UP000198790">
    <property type="component" value="Unassembled WGS sequence"/>
</dbReference>
<dbReference type="EMBL" id="FOKK01000025">
    <property type="protein sequence ID" value="SFB58934.1"/>
    <property type="molecule type" value="Genomic_DNA"/>
</dbReference>
<dbReference type="InterPro" id="IPR052514">
    <property type="entry name" value="SAM-dependent_MTase"/>
</dbReference>
<dbReference type="Gene3D" id="3.40.50.150">
    <property type="entry name" value="Vaccinia Virus protein VP39"/>
    <property type="match status" value="1"/>
</dbReference>
<feature type="domain" description="Methyltransferase FkbM" evidence="1">
    <location>
        <begin position="86"/>
        <end position="252"/>
    </location>
</feature>
<reference evidence="2 3" key="1">
    <citation type="submission" date="2016-10" db="EMBL/GenBank/DDBJ databases">
        <authorList>
            <person name="de Groot N.N."/>
        </authorList>
    </citation>
    <scope>NUCLEOTIDE SEQUENCE [LARGE SCALE GENOMIC DNA]</scope>
    <source>
        <strain evidence="2 3">DSM 23399</strain>
    </source>
</reference>
<keyword evidence="2" id="KW-0489">Methyltransferase</keyword>
<gene>
    <name evidence="2" type="ORF">SAMN04489723_12524</name>
</gene>
<dbReference type="PANTHER" id="PTHR34203:SF15">
    <property type="entry name" value="SLL1173 PROTEIN"/>
    <property type="match status" value="1"/>
</dbReference>
<dbReference type="InterPro" id="IPR029063">
    <property type="entry name" value="SAM-dependent_MTases_sf"/>
</dbReference>
<proteinExistence type="predicted"/>
<dbReference type="STRING" id="237018.SAMN04489723_12524"/>
<evidence type="ECO:0000313" key="3">
    <source>
        <dbReference type="Proteomes" id="UP000198790"/>
    </source>
</evidence>
<accession>A0A1I1C8L7</accession>
<organism evidence="2 3">
    <name type="scientific">Algoriphagus aquimarinus</name>
    <dbReference type="NCBI Taxonomy" id="237018"/>
    <lineage>
        <taxon>Bacteria</taxon>
        <taxon>Pseudomonadati</taxon>
        <taxon>Bacteroidota</taxon>
        <taxon>Cytophagia</taxon>
        <taxon>Cytophagales</taxon>
        <taxon>Cyclobacteriaceae</taxon>
        <taxon>Algoriphagus</taxon>
    </lineage>
</organism>
<protein>
    <submittedName>
        <fullName evidence="2">Methyltransferase, FkbM family</fullName>
    </submittedName>
</protein>
<dbReference type="InterPro" id="IPR006342">
    <property type="entry name" value="FkbM_mtfrase"/>
</dbReference>
<dbReference type="AlphaFoldDB" id="A0A1I1C8L7"/>
<dbReference type="SUPFAM" id="SSF53335">
    <property type="entry name" value="S-adenosyl-L-methionine-dependent methyltransferases"/>
    <property type="match status" value="1"/>
</dbReference>
<dbReference type="GO" id="GO:0032259">
    <property type="term" value="P:methylation"/>
    <property type="evidence" value="ECO:0007669"/>
    <property type="project" value="UniProtKB-KW"/>
</dbReference>
<name>A0A1I1C8L7_9BACT</name>
<dbReference type="PANTHER" id="PTHR34203">
    <property type="entry name" value="METHYLTRANSFERASE, FKBM FAMILY PROTEIN"/>
    <property type="match status" value="1"/>
</dbReference>
<dbReference type="RefSeq" id="WP_092901358.1">
    <property type="nucleotide sequence ID" value="NZ_FOKK01000025.1"/>
</dbReference>
<dbReference type="OrthoDB" id="9812600at2"/>
<evidence type="ECO:0000259" key="1">
    <source>
        <dbReference type="Pfam" id="PF05050"/>
    </source>
</evidence>
<dbReference type="NCBIfam" id="TIGR01444">
    <property type="entry name" value="fkbM_fam"/>
    <property type="match status" value="1"/>
</dbReference>